<comment type="caution">
    <text evidence="1">The sequence shown here is derived from an EMBL/GenBank/DDBJ whole genome shotgun (WGS) entry which is preliminary data.</text>
</comment>
<reference evidence="1" key="1">
    <citation type="submission" date="2023-03" db="EMBL/GenBank/DDBJ databases">
        <title>Massive genome expansion in bonnet fungi (Mycena s.s.) driven by repeated elements and novel gene families across ecological guilds.</title>
        <authorList>
            <consortium name="Lawrence Berkeley National Laboratory"/>
            <person name="Harder C.B."/>
            <person name="Miyauchi S."/>
            <person name="Viragh M."/>
            <person name="Kuo A."/>
            <person name="Thoen E."/>
            <person name="Andreopoulos B."/>
            <person name="Lu D."/>
            <person name="Skrede I."/>
            <person name="Drula E."/>
            <person name="Henrissat B."/>
            <person name="Morin E."/>
            <person name="Kohler A."/>
            <person name="Barry K."/>
            <person name="LaButti K."/>
            <person name="Morin E."/>
            <person name="Salamov A."/>
            <person name="Lipzen A."/>
            <person name="Mereny Z."/>
            <person name="Hegedus B."/>
            <person name="Baldrian P."/>
            <person name="Stursova M."/>
            <person name="Weitz H."/>
            <person name="Taylor A."/>
            <person name="Grigoriev I.V."/>
            <person name="Nagy L.G."/>
            <person name="Martin F."/>
            <person name="Kauserud H."/>
        </authorList>
    </citation>
    <scope>NUCLEOTIDE SEQUENCE</scope>
    <source>
        <strain evidence="1">9144</strain>
    </source>
</reference>
<evidence type="ECO:0000313" key="1">
    <source>
        <dbReference type="EMBL" id="KAJ7203575.1"/>
    </source>
</evidence>
<proteinExistence type="predicted"/>
<dbReference type="Proteomes" id="UP001219525">
    <property type="component" value="Unassembled WGS sequence"/>
</dbReference>
<sequence>MGKQASPNRDCLATASDRAQPLVCHKAQVRNNLLFSQVYSLAICVGTSDDVLVFRAASAAASRGREHRRYGHKWWAASGVLGQKAGRRAASLACGRSFTTYGGRRTVLLNAIADGGQHGQRVAGKGRREVGSGRCKRRAAGNTRYQGTPVDVSACREDHRPRIGGQRAAGGEQRGRVLRDRACALGCERREAEGSQDGA</sequence>
<keyword evidence="2" id="KW-1185">Reference proteome</keyword>
<protein>
    <submittedName>
        <fullName evidence="1">Uncharacterized protein</fullName>
    </submittedName>
</protein>
<organism evidence="1 2">
    <name type="scientific">Mycena pura</name>
    <dbReference type="NCBI Taxonomy" id="153505"/>
    <lineage>
        <taxon>Eukaryota</taxon>
        <taxon>Fungi</taxon>
        <taxon>Dikarya</taxon>
        <taxon>Basidiomycota</taxon>
        <taxon>Agaricomycotina</taxon>
        <taxon>Agaricomycetes</taxon>
        <taxon>Agaricomycetidae</taxon>
        <taxon>Agaricales</taxon>
        <taxon>Marasmiineae</taxon>
        <taxon>Mycenaceae</taxon>
        <taxon>Mycena</taxon>
    </lineage>
</organism>
<evidence type="ECO:0000313" key="2">
    <source>
        <dbReference type="Proteomes" id="UP001219525"/>
    </source>
</evidence>
<dbReference type="AlphaFoldDB" id="A0AAD6V664"/>
<gene>
    <name evidence="1" type="ORF">GGX14DRAFT_398737</name>
</gene>
<name>A0AAD6V664_9AGAR</name>
<dbReference type="EMBL" id="JARJCW010000050">
    <property type="protein sequence ID" value="KAJ7203575.1"/>
    <property type="molecule type" value="Genomic_DNA"/>
</dbReference>
<accession>A0AAD6V664</accession>